<evidence type="ECO:0000313" key="5">
    <source>
        <dbReference type="EMBL" id="OGD86367.1"/>
    </source>
</evidence>
<keyword evidence="2" id="KW-0255">Endonuclease</keyword>
<dbReference type="InterPro" id="IPR016071">
    <property type="entry name" value="Staphylococal_nuclease_OB-fold"/>
</dbReference>
<dbReference type="GO" id="GO:0004519">
    <property type="term" value="F:endonuclease activity"/>
    <property type="evidence" value="ECO:0007669"/>
    <property type="project" value="UniProtKB-KW"/>
</dbReference>
<evidence type="ECO:0000256" key="1">
    <source>
        <dbReference type="ARBA" id="ARBA00022722"/>
    </source>
</evidence>
<dbReference type="SMART" id="SM00318">
    <property type="entry name" value="SNc"/>
    <property type="match status" value="1"/>
</dbReference>
<dbReference type="EMBL" id="MFAZ01000043">
    <property type="protein sequence ID" value="OGD86367.1"/>
    <property type="molecule type" value="Genomic_DNA"/>
</dbReference>
<dbReference type="AlphaFoldDB" id="A0A1F5G3E3"/>
<dbReference type="InterPro" id="IPR035437">
    <property type="entry name" value="SNase_OB-fold_sf"/>
</dbReference>
<dbReference type="Gene3D" id="2.40.50.90">
    <property type="match status" value="1"/>
</dbReference>
<dbReference type="PROSITE" id="PS50830">
    <property type="entry name" value="TNASE_3"/>
    <property type="match status" value="1"/>
</dbReference>
<gene>
    <name evidence="5" type="ORF">A2870_00620</name>
</gene>
<protein>
    <recommendedName>
        <fullName evidence="4">TNase-like domain-containing protein</fullName>
    </recommendedName>
</protein>
<organism evidence="5 6">
    <name type="scientific">Candidatus Curtissbacteria bacterium RIFCSPHIGHO2_01_FULL_41_11</name>
    <dbReference type="NCBI Taxonomy" id="1797711"/>
    <lineage>
        <taxon>Bacteria</taxon>
        <taxon>Candidatus Curtissiibacteriota</taxon>
    </lineage>
</organism>
<keyword evidence="3" id="KW-0378">Hydrolase</keyword>
<feature type="domain" description="TNase-like" evidence="4">
    <location>
        <begin position="66"/>
        <end position="204"/>
    </location>
</feature>
<evidence type="ECO:0000259" key="4">
    <source>
        <dbReference type="PROSITE" id="PS50830"/>
    </source>
</evidence>
<proteinExistence type="predicted"/>
<dbReference type="Proteomes" id="UP000179102">
    <property type="component" value="Unassembled WGS sequence"/>
</dbReference>
<dbReference type="GO" id="GO:0016787">
    <property type="term" value="F:hydrolase activity"/>
    <property type="evidence" value="ECO:0007669"/>
    <property type="project" value="UniProtKB-KW"/>
</dbReference>
<name>A0A1F5G3E3_9BACT</name>
<dbReference type="STRING" id="1797711.A2870_00620"/>
<evidence type="ECO:0000313" key="6">
    <source>
        <dbReference type="Proteomes" id="UP000179102"/>
    </source>
</evidence>
<reference evidence="5 6" key="1">
    <citation type="journal article" date="2016" name="Nat. Commun.">
        <title>Thousands of microbial genomes shed light on interconnected biogeochemical processes in an aquifer system.</title>
        <authorList>
            <person name="Anantharaman K."/>
            <person name="Brown C.T."/>
            <person name="Hug L.A."/>
            <person name="Sharon I."/>
            <person name="Castelle C.J."/>
            <person name="Probst A.J."/>
            <person name="Thomas B.C."/>
            <person name="Singh A."/>
            <person name="Wilkins M.J."/>
            <person name="Karaoz U."/>
            <person name="Brodie E.L."/>
            <person name="Williams K.H."/>
            <person name="Hubbard S.S."/>
            <person name="Banfield J.F."/>
        </authorList>
    </citation>
    <scope>NUCLEOTIDE SEQUENCE [LARGE SCALE GENOMIC DNA]</scope>
</reference>
<dbReference type="SUPFAM" id="SSF50199">
    <property type="entry name" value="Staphylococcal nuclease"/>
    <property type="match status" value="1"/>
</dbReference>
<keyword evidence="1" id="KW-0540">Nuclease</keyword>
<dbReference type="PANTHER" id="PTHR12302">
    <property type="entry name" value="EBNA2 BINDING PROTEIN P100"/>
    <property type="match status" value="1"/>
</dbReference>
<accession>A0A1F5G3E3</accession>
<dbReference type="PANTHER" id="PTHR12302:SF3">
    <property type="entry name" value="SERINE_THREONINE-PROTEIN KINASE 31"/>
    <property type="match status" value="1"/>
</dbReference>
<evidence type="ECO:0000256" key="2">
    <source>
        <dbReference type="ARBA" id="ARBA00022759"/>
    </source>
</evidence>
<sequence>MPPKFKYSLISLVALLALVFSYSVFSLNFKKPVSTSIKIDGEKTQGAKTSNQQSPTILKTTTETTTEQIFKVIRVIDGDTIEISAIGGPVSGGEGGQRVRYIGIDTPETVDPRETVQCFGQEAASKNKELVEGKNVTLEKDVSETDKYGRLLRYVYIEGVMVNDLLVRQGYATSSSYPPDIKYQNQLLQAQQEAEQNKLGLWSACNSSYKAPVQTFQNQQPPDANCIVKGNISSNGKIYHMPGQYYYNKTQIDQSQGERWFCTEEDAQAAGWRKSKK</sequence>
<dbReference type="CDD" id="cd00175">
    <property type="entry name" value="SNc"/>
    <property type="match status" value="1"/>
</dbReference>
<evidence type="ECO:0000256" key="3">
    <source>
        <dbReference type="ARBA" id="ARBA00022801"/>
    </source>
</evidence>
<comment type="caution">
    <text evidence="5">The sequence shown here is derived from an EMBL/GenBank/DDBJ whole genome shotgun (WGS) entry which is preliminary data.</text>
</comment>
<dbReference type="Pfam" id="PF00565">
    <property type="entry name" value="SNase"/>
    <property type="match status" value="1"/>
</dbReference>